<accession>A0A4R6M627</accession>
<dbReference type="EMBL" id="SNXC01000013">
    <property type="protein sequence ID" value="TDO96714.1"/>
    <property type="molecule type" value="Genomic_DNA"/>
</dbReference>
<evidence type="ECO:0008006" key="6">
    <source>
        <dbReference type="Google" id="ProtNLM"/>
    </source>
</evidence>
<keyword evidence="5" id="KW-1185">Reference proteome</keyword>
<evidence type="ECO:0000313" key="5">
    <source>
        <dbReference type="Proteomes" id="UP000294656"/>
    </source>
</evidence>
<feature type="domain" description="PatG C-terminal" evidence="3">
    <location>
        <begin position="204"/>
        <end position="312"/>
    </location>
</feature>
<evidence type="ECO:0000259" key="3">
    <source>
        <dbReference type="Pfam" id="PF18065"/>
    </source>
</evidence>
<organism evidence="4 5">
    <name type="scientific">Marinomonas balearica</name>
    <dbReference type="NCBI Taxonomy" id="491947"/>
    <lineage>
        <taxon>Bacteria</taxon>
        <taxon>Pseudomonadati</taxon>
        <taxon>Pseudomonadota</taxon>
        <taxon>Gammaproteobacteria</taxon>
        <taxon>Oceanospirillales</taxon>
        <taxon>Oceanospirillaceae</taxon>
        <taxon>Marinomonas</taxon>
    </lineage>
</organism>
<feature type="region of interest" description="Disordered" evidence="1">
    <location>
        <begin position="1"/>
        <end position="21"/>
    </location>
</feature>
<dbReference type="Pfam" id="PF18047">
    <property type="entry name" value="PatG_D"/>
    <property type="match status" value="1"/>
</dbReference>
<feature type="domain" description="PatG" evidence="2">
    <location>
        <begin position="47"/>
        <end position="144"/>
    </location>
</feature>
<dbReference type="InterPro" id="IPR040483">
    <property type="entry name" value="PatG_dom"/>
</dbReference>
<dbReference type="Proteomes" id="UP000294656">
    <property type="component" value="Unassembled WGS sequence"/>
</dbReference>
<dbReference type="AlphaFoldDB" id="A0A4R6M627"/>
<evidence type="ECO:0000313" key="4">
    <source>
        <dbReference type="EMBL" id="TDO96714.1"/>
    </source>
</evidence>
<dbReference type="Pfam" id="PF18065">
    <property type="entry name" value="PatG_C"/>
    <property type="match status" value="1"/>
</dbReference>
<dbReference type="RefSeq" id="WP_133504222.1">
    <property type="nucleotide sequence ID" value="NZ_SNXC01000013.1"/>
</dbReference>
<reference evidence="4 5" key="1">
    <citation type="submission" date="2019-03" db="EMBL/GenBank/DDBJ databases">
        <title>Genomic Encyclopedia of Type Strains, Phase III (KMG-III): the genomes of soil and plant-associated and newly described type strains.</title>
        <authorList>
            <person name="Whitman W."/>
        </authorList>
    </citation>
    <scope>NUCLEOTIDE SEQUENCE [LARGE SCALE GENOMIC DNA]</scope>
    <source>
        <strain evidence="4 5">CECT 7378</strain>
    </source>
</reference>
<evidence type="ECO:0000259" key="2">
    <source>
        <dbReference type="Pfam" id="PF18047"/>
    </source>
</evidence>
<protein>
    <recommendedName>
        <fullName evidence="6">PatG domain-containing protein</fullName>
    </recommendedName>
</protein>
<evidence type="ECO:0000256" key="1">
    <source>
        <dbReference type="SAM" id="MobiDB-lite"/>
    </source>
</evidence>
<dbReference type="InterPro" id="IPR040636">
    <property type="entry name" value="PatG_C"/>
</dbReference>
<proteinExistence type="predicted"/>
<sequence>MSNLQNTISQKSMPTSPNNTLQLTAQSAPSNEHNQAVAQRMSSEPVYCYVAGLINPKVESDSIAHAFRQLIQGGKSTHLSKNLNEPLELTAENLYPLLCLSENRHLAREIEWFLDIDGADTYQLVPASEACLNELISSLSPKSDPLDLHIAVGKLSEELVGFQKQPKLLCEHIMYKPRKFLMSGINEALKKYAPNDPFEPSLLTHNVVEPILSHTHNLGINDAERALNYACWNYPDIYAVAYKMLNGGFDHDSHDPLGFTIEDVFYEPYKLQGQQQIYQIVFEFKGNSSELRSRWFCRVDVSIEYPTLQQGMTRYFG</sequence>
<gene>
    <name evidence="4" type="ORF">DFP79_2479</name>
</gene>
<comment type="caution">
    <text evidence="4">The sequence shown here is derived from an EMBL/GenBank/DDBJ whole genome shotgun (WGS) entry which is preliminary data.</text>
</comment>
<name>A0A4R6M627_9GAMM</name>
<dbReference type="OrthoDB" id="5856265at2"/>